<feature type="chain" id="PRO_5040875607" description="Probable endolytic peptidoglycan transglycosylase RlpA" evidence="7">
    <location>
        <begin position="25"/>
        <end position="269"/>
    </location>
</feature>
<keyword evidence="2 4" id="KW-0456">Lyase</keyword>
<comment type="function">
    <text evidence="4">Lytic transglycosylase with a strong preference for naked glycan strands that lack stem peptides.</text>
</comment>
<comment type="caution">
    <text evidence="9">The sequence shown here is derived from an EMBL/GenBank/DDBJ whole genome shotgun (WGS) entry which is preliminary data.</text>
</comment>
<dbReference type="CDD" id="cd22268">
    <property type="entry name" value="DPBB_RlpA-like"/>
    <property type="match status" value="1"/>
</dbReference>
<dbReference type="Pfam" id="PF05036">
    <property type="entry name" value="SPOR"/>
    <property type="match status" value="1"/>
</dbReference>
<evidence type="ECO:0000256" key="7">
    <source>
        <dbReference type="SAM" id="SignalP"/>
    </source>
</evidence>
<feature type="domain" description="SPOR" evidence="8">
    <location>
        <begin position="190"/>
        <end position="269"/>
    </location>
</feature>
<reference evidence="9" key="1">
    <citation type="journal article" date="2022" name="bioRxiv">
        <title>Thiovibrio frasassiensisgen. nov., sp. nov., an autotrophic, elemental sulfur disproportionating bacterium isolated from sulfidic karst sediment, and proposal of Thiovibrionaceae fam. nov.</title>
        <authorList>
            <person name="Aronson H."/>
            <person name="Thomas C."/>
            <person name="Bhattacharyya M."/>
            <person name="Eckstein S."/>
            <person name="Jensen S."/>
            <person name="Barco R."/>
            <person name="Macalady J."/>
            <person name="Amend J."/>
        </authorList>
    </citation>
    <scope>NUCLEOTIDE SEQUENCE</scope>
    <source>
        <strain evidence="9">RS19-109</strain>
    </source>
</reference>
<keyword evidence="4" id="KW-0472">Membrane</keyword>
<gene>
    <name evidence="4" type="primary">rlpA</name>
    <name evidence="9" type="ORF">OLX77_07455</name>
</gene>
<dbReference type="GO" id="GO:0042834">
    <property type="term" value="F:peptidoglycan binding"/>
    <property type="evidence" value="ECO:0007669"/>
    <property type="project" value="InterPro"/>
</dbReference>
<keyword evidence="1 7" id="KW-0732">Signal</keyword>
<dbReference type="InterPro" id="IPR012997">
    <property type="entry name" value="RplA"/>
</dbReference>
<dbReference type="InterPro" id="IPR007730">
    <property type="entry name" value="SPOR-like_dom"/>
</dbReference>
<dbReference type="PROSITE" id="PS51724">
    <property type="entry name" value="SPOR"/>
    <property type="match status" value="1"/>
</dbReference>
<dbReference type="SUPFAM" id="SSF50685">
    <property type="entry name" value="Barwin-like endoglucanases"/>
    <property type="match status" value="1"/>
</dbReference>
<evidence type="ECO:0000313" key="10">
    <source>
        <dbReference type="Proteomes" id="UP001154240"/>
    </source>
</evidence>
<protein>
    <recommendedName>
        <fullName evidence="4">Probable endolytic peptidoglycan transglycosylase RlpA</fullName>
        <ecNumber evidence="4">4.2.2.-</ecNumber>
    </recommendedName>
</protein>
<dbReference type="Proteomes" id="UP001154240">
    <property type="component" value="Unassembled WGS sequence"/>
</dbReference>
<dbReference type="PROSITE" id="PS51257">
    <property type="entry name" value="PROKAR_LIPOPROTEIN"/>
    <property type="match status" value="1"/>
</dbReference>
<dbReference type="InterPro" id="IPR036680">
    <property type="entry name" value="SPOR-like_sf"/>
</dbReference>
<keyword evidence="10" id="KW-1185">Reference proteome</keyword>
<comment type="similarity">
    <text evidence="4 5">Belongs to the RlpA family.</text>
</comment>
<dbReference type="RefSeq" id="WP_307632962.1">
    <property type="nucleotide sequence ID" value="NZ_JAPHEH010000001.1"/>
</dbReference>
<dbReference type="Gene3D" id="3.30.70.1070">
    <property type="entry name" value="Sporulation related repeat"/>
    <property type="match status" value="1"/>
</dbReference>
<feature type="signal peptide" evidence="7">
    <location>
        <begin position="1"/>
        <end position="24"/>
    </location>
</feature>
<dbReference type="InterPro" id="IPR009009">
    <property type="entry name" value="RlpA-like_DPBB"/>
</dbReference>
<evidence type="ECO:0000256" key="3">
    <source>
        <dbReference type="ARBA" id="ARBA00023316"/>
    </source>
</evidence>
<dbReference type="NCBIfam" id="TIGR00413">
    <property type="entry name" value="rlpA"/>
    <property type="match status" value="1"/>
</dbReference>
<dbReference type="HAMAP" id="MF_02071">
    <property type="entry name" value="RlpA"/>
    <property type="match status" value="1"/>
</dbReference>
<keyword evidence="4" id="KW-0564">Palmitate</keyword>
<dbReference type="EMBL" id="JAPHEH010000001">
    <property type="protein sequence ID" value="MDG4475992.1"/>
    <property type="molecule type" value="Genomic_DNA"/>
</dbReference>
<name>A0A9X4MG32_9BACT</name>
<dbReference type="PANTHER" id="PTHR34183:SF1">
    <property type="entry name" value="ENDOLYTIC PEPTIDOGLYCAN TRANSGLYCOSYLASE RLPA"/>
    <property type="match status" value="1"/>
</dbReference>
<evidence type="ECO:0000256" key="6">
    <source>
        <dbReference type="SAM" id="MobiDB-lite"/>
    </source>
</evidence>
<evidence type="ECO:0000256" key="2">
    <source>
        <dbReference type="ARBA" id="ARBA00023239"/>
    </source>
</evidence>
<reference evidence="9" key="2">
    <citation type="submission" date="2022-10" db="EMBL/GenBank/DDBJ databases">
        <authorList>
            <person name="Aronson H.S."/>
        </authorList>
    </citation>
    <scope>NUCLEOTIDE SEQUENCE</scope>
    <source>
        <strain evidence="9">RS19-109</strain>
    </source>
</reference>
<dbReference type="InterPro" id="IPR034718">
    <property type="entry name" value="RlpA"/>
</dbReference>
<evidence type="ECO:0000256" key="5">
    <source>
        <dbReference type="RuleBase" id="RU003495"/>
    </source>
</evidence>
<dbReference type="GO" id="GO:0008932">
    <property type="term" value="F:lytic endotransglycosylase activity"/>
    <property type="evidence" value="ECO:0007669"/>
    <property type="project" value="UniProtKB-UniRule"/>
</dbReference>
<sequence>MIYARFPLRVFPFALLLLCGFAFSGCTTVLQSTPPSKSASPPRTTPKSGRIPGTQRPYQIEGKTYYPLPSAEGYSETGIASWYGNPFHGRKTSNGETYNMYDWTAAHKTLPMNTRLLVENLDNGRTTTVRVNDRGPFVGTRIIDLSYNVARDLGIMKEGTGKVRITALGEAETVQLADNKTATRFLPHEDFQKGDFFVQIGAFTVQKNADRLKDTMNRGGREAETVRYDRGDQIFYRVQVKAGTTLAQAKQMEQTMAGSGFSKAFVVAR</sequence>
<keyword evidence="4" id="KW-0449">Lipoprotein</keyword>
<keyword evidence="4" id="KW-1003">Cell membrane</keyword>
<feature type="compositionally biased region" description="Polar residues" evidence="6">
    <location>
        <begin position="32"/>
        <end position="47"/>
    </location>
</feature>
<comment type="subcellular location">
    <subcellularLocation>
        <location evidence="4">Cell membrane</location>
        <topology evidence="4">Lipid-anchor</topology>
    </subcellularLocation>
</comment>
<dbReference type="SUPFAM" id="SSF110997">
    <property type="entry name" value="Sporulation related repeat"/>
    <property type="match status" value="1"/>
</dbReference>
<feature type="region of interest" description="Disordered" evidence="6">
    <location>
        <begin position="32"/>
        <end position="57"/>
    </location>
</feature>
<dbReference type="GO" id="GO:0071555">
    <property type="term" value="P:cell wall organization"/>
    <property type="evidence" value="ECO:0007669"/>
    <property type="project" value="UniProtKB-KW"/>
</dbReference>
<dbReference type="PANTHER" id="PTHR34183">
    <property type="entry name" value="ENDOLYTIC PEPTIDOGLYCAN TRANSGLYCOSYLASE RLPA"/>
    <property type="match status" value="1"/>
</dbReference>
<evidence type="ECO:0000256" key="4">
    <source>
        <dbReference type="HAMAP-Rule" id="MF_02071"/>
    </source>
</evidence>
<dbReference type="EC" id="4.2.2.-" evidence="4"/>
<organism evidence="9 10">
    <name type="scientific">Thiovibrio frasassiensis</name>
    <dbReference type="NCBI Taxonomy" id="2984131"/>
    <lineage>
        <taxon>Bacteria</taxon>
        <taxon>Pseudomonadati</taxon>
        <taxon>Thermodesulfobacteriota</taxon>
        <taxon>Desulfobulbia</taxon>
        <taxon>Desulfobulbales</taxon>
        <taxon>Thiovibrionaceae</taxon>
        <taxon>Thiovibrio</taxon>
    </lineage>
</organism>
<dbReference type="Gene3D" id="2.40.40.10">
    <property type="entry name" value="RlpA-like domain"/>
    <property type="match status" value="1"/>
</dbReference>
<dbReference type="Pfam" id="PF03330">
    <property type="entry name" value="DPBB_1"/>
    <property type="match status" value="1"/>
</dbReference>
<keyword evidence="3 4" id="KW-0961">Cell wall biogenesis/degradation</keyword>
<proteinExistence type="inferred from homology"/>
<evidence type="ECO:0000256" key="1">
    <source>
        <dbReference type="ARBA" id="ARBA00022729"/>
    </source>
</evidence>
<dbReference type="GO" id="GO:0005886">
    <property type="term" value="C:plasma membrane"/>
    <property type="evidence" value="ECO:0007669"/>
    <property type="project" value="UniProtKB-SubCell"/>
</dbReference>
<dbReference type="InterPro" id="IPR036908">
    <property type="entry name" value="RlpA-like_sf"/>
</dbReference>
<evidence type="ECO:0000259" key="8">
    <source>
        <dbReference type="PROSITE" id="PS51724"/>
    </source>
</evidence>
<evidence type="ECO:0000313" key="9">
    <source>
        <dbReference type="EMBL" id="MDG4475992.1"/>
    </source>
</evidence>
<accession>A0A9X4MG32</accession>
<dbReference type="GO" id="GO:0000270">
    <property type="term" value="P:peptidoglycan metabolic process"/>
    <property type="evidence" value="ECO:0007669"/>
    <property type="project" value="UniProtKB-UniRule"/>
</dbReference>
<dbReference type="AlphaFoldDB" id="A0A9X4MG32"/>